<proteinExistence type="predicted"/>
<keyword evidence="1" id="KW-1133">Transmembrane helix</keyword>
<evidence type="ECO:0000313" key="2">
    <source>
        <dbReference type="EMBL" id="GIH31746.1"/>
    </source>
</evidence>
<dbReference type="Proteomes" id="UP000651728">
    <property type="component" value="Unassembled WGS sequence"/>
</dbReference>
<keyword evidence="3" id="KW-1185">Reference proteome</keyword>
<feature type="transmembrane region" description="Helical" evidence="1">
    <location>
        <begin position="12"/>
        <end position="37"/>
    </location>
</feature>
<organism evidence="2 3">
    <name type="scientific">Microbispora amethystogenes</name>
    <dbReference type="NCBI Taxonomy" id="1427754"/>
    <lineage>
        <taxon>Bacteria</taxon>
        <taxon>Bacillati</taxon>
        <taxon>Actinomycetota</taxon>
        <taxon>Actinomycetes</taxon>
        <taxon>Streptosporangiales</taxon>
        <taxon>Streptosporangiaceae</taxon>
        <taxon>Microbispora</taxon>
    </lineage>
</organism>
<reference evidence="2 3" key="1">
    <citation type="submission" date="2021-01" db="EMBL/GenBank/DDBJ databases">
        <title>Whole genome shotgun sequence of Microbispora amethystogenes NBRC 101907.</title>
        <authorList>
            <person name="Komaki H."/>
            <person name="Tamura T."/>
        </authorList>
    </citation>
    <scope>NUCLEOTIDE SEQUENCE [LARGE SCALE GENOMIC DNA]</scope>
    <source>
        <strain evidence="2 3">NBRC 101907</strain>
    </source>
</reference>
<sequence length="50" mass="5441">MAVSRRSPRAFLKLVVFVIVLGVAIGAGAFWLLAALWHSFWGEGPQFLPG</sequence>
<dbReference type="RefSeq" id="WP_204285001.1">
    <property type="nucleotide sequence ID" value="NZ_BAABEJ010000006.1"/>
</dbReference>
<accession>A0ABQ4FA90</accession>
<evidence type="ECO:0000313" key="3">
    <source>
        <dbReference type="Proteomes" id="UP000651728"/>
    </source>
</evidence>
<gene>
    <name evidence="2" type="ORF">Mam01_19100</name>
</gene>
<comment type="caution">
    <text evidence="2">The sequence shown here is derived from an EMBL/GenBank/DDBJ whole genome shotgun (WGS) entry which is preliminary data.</text>
</comment>
<keyword evidence="1" id="KW-0812">Transmembrane</keyword>
<evidence type="ECO:0000256" key="1">
    <source>
        <dbReference type="SAM" id="Phobius"/>
    </source>
</evidence>
<dbReference type="EMBL" id="BOOB01000013">
    <property type="protein sequence ID" value="GIH31746.1"/>
    <property type="molecule type" value="Genomic_DNA"/>
</dbReference>
<evidence type="ECO:0008006" key="4">
    <source>
        <dbReference type="Google" id="ProtNLM"/>
    </source>
</evidence>
<keyword evidence="1" id="KW-0472">Membrane</keyword>
<protein>
    <recommendedName>
        <fullName evidence="4">Nitrate reductase</fullName>
    </recommendedName>
</protein>
<name>A0ABQ4FA90_9ACTN</name>